<dbReference type="EMBL" id="JBGFTR010000019">
    <property type="protein sequence ID" value="MFH7566037.1"/>
    <property type="molecule type" value="Genomic_DNA"/>
</dbReference>
<dbReference type="SUPFAM" id="SSF75169">
    <property type="entry name" value="DsrEFH-like"/>
    <property type="match status" value="1"/>
</dbReference>
<keyword evidence="3" id="KW-1185">Reference proteome</keyword>
<dbReference type="Gene3D" id="3.40.1260.10">
    <property type="entry name" value="DsrEFH-like"/>
    <property type="match status" value="1"/>
</dbReference>
<comment type="caution">
    <text evidence="2">The sequence shown here is derived from an EMBL/GenBank/DDBJ whole genome shotgun (WGS) entry which is preliminary data.</text>
</comment>
<dbReference type="InterPro" id="IPR027396">
    <property type="entry name" value="DsrEFH-like"/>
</dbReference>
<accession>A0ABW7P3H0</accession>
<organism evidence="2 3">
    <name type="scientific">Oceanimonas smirnovii</name>
    <dbReference type="NCBI Taxonomy" id="264574"/>
    <lineage>
        <taxon>Bacteria</taxon>
        <taxon>Pseudomonadati</taxon>
        <taxon>Pseudomonadota</taxon>
        <taxon>Gammaproteobacteria</taxon>
        <taxon>Aeromonadales</taxon>
        <taxon>Aeromonadaceae</taxon>
        <taxon>Oceanimonas</taxon>
    </lineage>
</organism>
<dbReference type="Proteomes" id="UP001610706">
    <property type="component" value="Unassembled WGS sequence"/>
</dbReference>
<feature type="chain" id="PRO_5045970234" description="DsrE/DsrF-like family protein" evidence="1">
    <location>
        <begin position="26"/>
        <end position="144"/>
    </location>
</feature>
<gene>
    <name evidence="2" type="ORF">AB9R89_11960</name>
</gene>
<name>A0ABW7P3H0_9GAMM</name>
<evidence type="ECO:0000313" key="2">
    <source>
        <dbReference type="EMBL" id="MFH7566037.1"/>
    </source>
</evidence>
<evidence type="ECO:0000256" key="1">
    <source>
        <dbReference type="SAM" id="SignalP"/>
    </source>
</evidence>
<keyword evidence="1" id="KW-0732">Signal</keyword>
<evidence type="ECO:0000313" key="3">
    <source>
        <dbReference type="Proteomes" id="UP001610706"/>
    </source>
</evidence>
<evidence type="ECO:0008006" key="4">
    <source>
        <dbReference type="Google" id="ProtNLM"/>
    </source>
</evidence>
<sequence>MTKGRKTLAALALGAGITAAGAAQAAEAKVLLLVTSAAPQVQGMAMVLGNAMQQQGSSVNVLLCDKAGDLAINGYSSAPLKPNNVTPEQLMDKLQQGGGKVSVCALYLPNSEYTQADLREQVDVATPANMAAMMTAEDVRVFSF</sequence>
<reference evidence="2 3" key="1">
    <citation type="submission" date="2024-08" db="EMBL/GenBank/DDBJ databases">
        <title>Oceanimonas smirnovii Genome sequencing and assembly.</title>
        <authorList>
            <person name="Tang B."/>
        </authorList>
    </citation>
    <scope>NUCLEOTIDE SEQUENCE [LARGE SCALE GENOMIC DNA]</scope>
    <source>
        <strain evidence="2 3">OS2020-119</strain>
    </source>
</reference>
<proteinExistence type="predicted"/>
<protein>
    <recommendedName>
        <fullName evidence="4">DsrE/DsrF-like family protein</fullName>
    </recommendedName>
</protein>
<dbReference type="RefSeq" id="WP_395545634.1">
    <property type="nucleotide sequence ID" value="NZ_CP166302.1"/>
</dbReference>
<feature type="signal peptide" evidence="1">
    <location>
        <begin position="1"/>
        <end position="25"/>
    </location>
</feature>